<dbReference type="CDD" id="cd00472">
    <property type="entry name" value="Ribosomal_L24e_L24"/>
    <property type="match status" value="1"/>
</dbReference>
<dbReference type="RefSeq" id="XP_001580437.1">
    <property type="nucleotide sequence ID" value="XM_001580387.1"/>
</dbReference>
<dbReference type="GO" id="GO:0002181">
    <property type="term" value="P:cytoplasmic translation"/>
    <property type="evidence" value="ECO:0000318"/>
    <property type="project" value="GO_Central"/>
</dbReference>
<dbReference type="PANTHER" id="PTHR10792:SF1">
    <property type="entry name" value="RIBOSOMAL PROTEIN L24"/>
    <property type="match status" value="1"/>
</dbReference>
<dbReference type="InterPro" id="IPR000988">
    <property type="entry name" value="Ribosomal_eL24-rel_N"/>
</dbReference>
<dbReference type="EMBL" id="DS113211">
    <property type="protein sequence ID" value="EAY19135.1"/>
    <property type="molecule type" value="Genomic_DNA"/>
</dbReference>
<keyword evidence="9" id="KW-1185">Reference proteome</keyword>
<dbReference type="VEuPathDB" id="TrichDB:TVAGG3_0815020"/>
<evidence type="ECO:0000313" key="6">
    <source>
        <dbReference type="EMBL" id="EAY01376.1"/>
    </source>
</evidence>
<accession>A2DJQ1</accession>
<reference evidence="8" key="1">
    <citation type="submission" date="2006-10" db="EMBL/GenBank/DDBJ databases">
        <authorList>
            <person name="Amadeo P."/>
            <person name="Zhao Q."/>
            <person name="Wortman J."/>
            <person name="Fraser-Liggett C."/>
            <person name="Carlton J."/>
        </authorList>
    </citation>
    <scope>NUCLEOTIDE SEQUENCE</scope>
    <source>
        <strain evidence="8">G3</strain>
    </source>
</reference>
<dbReference type="Proteomes" id="UP000001542">
    <property type="component" value="Unassembled WGS sequence"/>
</dbReference>
<sequence>MSTKTEICGFSGHIFHAGHGRVHIREDKHLMAFESRKAFRMWERKRNPRKIAWTEHYRHDHKKSVADTAATEKRAQRKKATRTYAGVAMEGNQHQMVQIVKKRVARKPVAKKN</sequence>
<dbReference type="VEuPathDB" id="TrichDB:TVAGG3_0996550"/>
<evidence type="ECO:0000256" key="2">
    <source>
        <dbReference type="ARBA" id="ARBA00022980"/>
    </source>
</evidence>
<dbReference type="OrthoDB" id="1727108at2759"/>
<gene>
    <name evidence="8" type="ORF">TVAG_101690</name>
    <name evidence="7" type="ORF">TVAG_190290</name>
    <name evidence="6" type="ORF">TVAG_324900</name>
    <name evidence="5" type="ORF">TVAG_431350</name>
</gene>
<dbReference type="KEGG" id="tva:5464693"/>
<keyword evidence="10" id="KW-0002">3D-structure</keyword>
<name>A2DJQ1_TRIV3</name>
<dbReference type="PANTHER" id="PTHR10792">
    <property type="entry name" value="60S RIBOSOMAL PROTEIN L24"/>
    <property type="match status" value="1"/>
</dbReference>
<dbReference type="EMBL" id="DS113569">
    <property type="protein sequence ID" value="EAY01376.1"/>
    <property type="molecule type" value="Genomic_DNA"/>
</dbReference>
<evidence type="ECO:0000256" key="3">
    <source>
        <dbReference type="ARBA" id="ARBA00023274"/>
    </source>
</evidence>
<dbReference type="KEGG" id="tva:4743182"/>
<dbReference type="GO" id="GO:0022625">
    <property type="term" value="C:cytosolic large ribosomal subunit"/>
    <property type="evidence" value="ECO:0000318"/>
    <property type="project" value="GO_Central"/>
</dbReference>
<dbReference type="SMR" id="A2DJQ1"/>
<comment type="similarity">
    <text evidence="1">Belongs to the eukaryotic ribosomal protein eL24 family.</text>
</comment>
<dbReference type="InterPro" id="IPR038630">
    <property type="entry name" value="L24e/L24_sf"/>
</dbReference>
<feature type="domain" description="Large ribosomal subunit protein eL24-related N-terminal" evidence="4">
    <location>
        <begin position="4"/>
        <end position="66"/>
    </location>
</feature>
<dbReference type="PDBsum" id="5XY3"/>
<dbReference type="InterPro" id="IPR056366">
    <property type="entry name" value="Ribosomal_eL24"/>
</dbReference>
<protein>
    <submittedName>
        <fullName evidence="8">Ribosomal protein L24e, putative</fullName>
    </submittedName>
</protein>
<dbReference type="PDB" id="5XY3">
    <property type="method" value="EM"/>
    <property type="resolution" value="3.20 A"/>
    <property type="chains" value="W=1-113"/>
</dbReference>
<dbReference type="VEuPathDB" id="TrichDB:TVAGG3_1035170"/>
<dbReference type="GO" id="GO:0003735">
    <property type="term" value="F:structural constituent of ribosome"/>
    <property type="evidence" value="ECO:0000318"/>
    <property type="project" value="GO_Central"/>
</dbReference>
<keyword evidence="3" id="KW-0687">Ribonucleoprotein</keyword>
<dbReference type="STRING" id="5722.A2DJQ1"/>
<reference evidence="8" key="2">
    <citation type="journal article" date="2007" name="Science">
        <title>Draft genome sequence of the sexually transmitted pathogen Trichomonas vaginalis.</title>
        <authorList>
            <person name="Carlton J.M."/>
            <person name="Hirt R.P."/>
            <person name="Silva J.C."/>
            <person name="Delcher A.L."/>
            <person name="Schatz M."/>
            <person name="Zhao Q."/>
            <person name="Wortman J.R."/>
            <person name="Bidwell S.L."/>
            <person name="Alsmark U.C.M."/>
            <person name="Besteiro S."/>
            <person name="Sicheritz-Ponten T."/>
            <person name="Noel C.J."/>
            <person name="Dacks J.B."/>
            <person name="Foster P.G."/>
            <person name="Simillion C."/>
            <person name="Van de Peer Y."/>
            <person name="Miranda-Saavedra D."/>
            <person name="Barton G.J."/>
            <person name="Westrop G.D."/>
            <person name="Mueller S."/>
            <person name="Dessi D."/>
            <person name="Fiori P.L."/>
            <person name="Ren Q."/>
            <person name="Paulsen I."/>
            <person name="Zhang H."/>
            <person name="Bastida-Corcuera F.D."/>
            <person name="Simoes-Barbosa A."/>
            <person name="Brown M.T."/>
            <person name="Hayes R.D."/>
            <person name="Mukherjee M."/>
            <person name="Okumura C.Y."/>
            <person name="Schneider R."/>
            <person name="Smith A.J."/>
            <person name="Vanacova S."/>
            <person name="Villalvazo M."/>
            <person name="Haas B.J."/>
            <person name="Pertea M."/>
            <person name="Feldblyum T.V."/>
            <person name="Utterback T.R."/>
            <person name="Shu C.L."/>
            <person name="Osoegawa K."/>
            <person name="de Jong P.J."/>
            <person name="Hrdy I."/>
            <person name="Horvathova L."/>
            <person name="Zubacova Z."/>
            <person name="Dolezal P."/>
            <person name="Malik S.B."/>
            <person name="Logsdon J.M. Jr."/>
            <person name="Henze K."/>
            <person name="Gupta A."/>
            <person name="Wang C.C."/>
            <person name="Dunne R.L."/>
            <person name="Upcroft J.A."/>
            <person name="Upcroft P."/>
            <person name="White O."/>
            <person name="Salzberg S.L."/>
            <person name="Tang P."/>
            <person name="Chiu C.-H."/>
            <person name="Lee Y.-S."/>
            <person name="Embley T.M."/>
            <person name="Coombs G.H."/>
            <person name="Mottram J.C."/>
            <person name="Tachezy J."/>
            <person name="Fraser-Liggett C.M."/>
            <person name="Johnson P.J."/>
        </authorList>
    </citation>
    <scope>NUCLEOTIDE SEQUENCE [LARGE SCALE GENOMIC DNA]</scope>
    <source>
        <strain evidence="8">G3</strain>
    </source>
</reference>
<organism evidence="8 9">
    <name type="scientific">Trichomonas vaginalis (strain ATCC PRA-98 / G3)</name>
    <dbReference type="NCBI Taxonomy" id="412133"/>
    <lineage>
        <taxon>Eukaryota</taxon>
        <taxon>Metamonada</taxon>
        <taxon>Parabasalia</taxon>
        <taxon>Trichomonadida</taxon>
        <taxon>Trichomonadidae</taxon>
        <taxon>Trichomonas</taxon>
    </lineage>
</organism>
<keyword evidence="2 8" id="KW-0689">Ribosomal protein</keyword>
<dbReference type="GO" id="GO:0003729">
    <property type="term" value="F:mRNA binding"/>
    <property type="evidence" value="ECO:0000318"/>
    <property type="project" value="GO_Central"/>
</dbReference>
<evidence type="ECO:0000313" key="9">
    <source>
        <dbReference type="Proteomes" id="UP000001542"/>
    </source>
</evidence>
<dbReference type="EMBL" id="DS113208">
    <property type="protein sequence ID" value="EAY19451.1"/>
    <property type="molecule type" value="Genomic_DNA"/>
</dbReference>
<dbReference type="AlphaFoldDB" id="A2DJQ1"/>
<dbReference type="RefSeq" id="XP_001298469.1">
    <property type="nucleotide sequence ID" value="XM_001298468.1"/>
</dbReference>
<dbReference type="KEGG" id="tva:4759201"/>
<dbReference type="VEuPathDB" id="TrichDB:TVAGG3_0861320"/>
<dbReference type="RefSeq" id="XP_001314118.1">
    <property type="nucleotide sequence ID" value="XM_001314108.1"/>
</dbReference>
<reference evidence="10" key="3">
    <citation type="journal article" date="2017" name="Cell Res.">
        <title>Cryo-EM structures of the 80S ribosomes from human parasites Trichomonas vaginalis and Toxoplasma gondii.</title>
        <authorList>
            <person name="Li Z."/>
            <person name="Guo Q."/>
            <person name="Zheng L."/>
            <person name="Ji Y."/>
            <person name="Xie Y.T."/>
            <person name="Lai D.H."/>
            <person name="Lun Z.R."/>
            <person name="Suo X."/>
            <person name="Gao N."/>
        </authorList>
    </citation>
    <scope>STRUCTURE BY ELECTRON MICROSCOPY (3.20 ANGSTROMS)</scope>
</reference>
<dbReference type="Pfam" id="PF01246">
    <property type="entry name" value="Ribosomal_L24e"/>
    <property type="match status" value="1"/>
</dbReference>
<evidence type="ECO:0000313" key="7">
    <source>
        <dbReference type="EMBL" id="EAY19135.1"/>
    </source>
</evidence>
<dbReference type="SUPFAM" id="SSF57716">
    <property type="entry name" value="Glucocorticoid receptor-like (DNA-binding domain)"/>
    <property type="match status" value="1"/>
</dbReference>
<evidence type="ECO:0000313" key="5">
    <source>
        <dbReference type="EMBL" id="EAX85539.1"/>
    </source>
</evidence>
<evidence type="ECO:0007829" key="10">
    <source>
        <dbReference type="PDB" id="5XY3"/>
    </source>
</evidence>
<dbReference type="EMBL" id="DS114904">
    <property type="protein sequence ID" value="EAX85539.1"/>
    <property type="molecule type" value="Genomic_DNA"/>
</dbReference>
<dbReference type="eggNOG" id="KOG1722">
    <property type="taxonomic scope" value="Eukaryota"/>
</dbReference>
<dbReference type="Gene3D" id="2.30.170.20">
    <property type="entry name" value="Ribosomal protein L24e"/>
    <property type="match status" value="1"/>
</dbReference>
<dbReference type="KEGG" id="tva:5464977"/>
<proteinExistence type="evidence at protein level"/>
<dbReference type="VEuPathDB" id="TrichDB:TVAG_190290"/>
<dbReference type="EMDB" id="EMD-6784"/>
<evidence type="ECO:0000256" key="1">
    <source>
        <dbReference type="ARBA" id="ARBA00005647"/>
    </source>
</evidence>
<evidence type="ECO:0000259" key="4">
    <source>
        <dbReference type="Pfam" id="PF01246"/>
    </source>
</evidence>
<dbReference type="RefSeq" id="XP_001580121.1">
    <property type="nucleotide sequence ID" value="XM_001580071.1"/>
</dbReference>
<evidence type="ECO:0000313" key="8">
    <source>
        <dbReference type="EMBL" id="EAY19451.1"/>
    </source>
</evidence>